<dbReference type="EMBL" id="JBJJXI010000021">
    <property type="protein sequence ID" value="KAL3405426.1"/>
    <property type="molecule type" value="Genomic_DNA"/>
</dbReference>
<evidence type="ECO:0000313" key="3">
    <source>
        <dbReference type="Proteomes" id="UP001627154"/>
    </source>
</evidence>
<dbReference type="AlphaFoldDB" id="A0ABD2XIQ5"/>
<name>A0ABD2XIQ5_9HYME</name>
<dbReference type="Pfam" id="PF00754">
    <property type="entry name" value="F5_F8_type_C"/>
    <property type="match status" value="1"/>
</dbReference>
<dbReference type="Gene3D" id="2.60.120.260">
    <property type="entry name" value="Galactose-binding domain-like"/>
    <property type="match status" value="1"/>
</dbReference>
<proteinExistence type="predicted"/>
<sequence>MSVPLCVKDKFTCRVSSTLDRNVSEYGKKYMFDDNNERCWQSDKGKSQSVIITFNEEVEVSLIKIQFQGGFAAEKAHIEAGPDVNNLTFVQDIYPEDVNSLQEFKLDHLVKATVFKIIFEDTTDFFGRIVIYSLNLYS</sequence>
<dbReference type="Proteomes" id="UP001627154">
    <property type="component" value="Unassembled WGS sequence"/>
</dbReference>
<evidence type="ECO:0000259" key="1">
    <source>
        <dbReference type="Pfam" id="PF00754"/>
    </source>
</evidence>
<gene>
    <name evidence="2" type="ORF">TKK_002434</name>
</gene>
<organism evidence="2 3">
    <name type="scientific">Trichogramma kaykai</name>
    <dbReference type="NCBI Taxonomy" id="54128"/>
    <lineage>
        <taxon>Eukaryota</taxon>
        <taxon>Metazoa</taxon>
        <taxon>Ecdysozoa</taxon>
        <taxon>Arthropoda</taxon>
        <taxon>Hexapoda</taxon>
        <taxon>Insecta</taxon>
        <taxon>Pterygota</taxon>
        <taxon>Neoptera</taxon>
        <taxon>Endopterygota</taxon>
        <taxon>Hymenoptera</taxon>
        <taxon>Apocrita</taxon>
        <taxon>Proctotrupomorpha</taxon>
        <taxon>Chalcidoidea</taxon>
        <taxon>Trichogrammatidae</taxon>
        <taxon>Trichogramma</taxon>
    </lineage>
</organism>
<dbReference type="InterPro" id="IPR000421">
    <property type="entry name" value="FA58C"/>
</dbReference>
<comment type="caution">
    <text evidence="2">The sequence shown here is derived from an EMBL/GenBank/DDBJ whole genome shotgun (WGS) entry which is preliminary data.</text>
</comment>
<dbReference type="SUPFAM" id="SSF49785">
    <property type="entry name" value="Galactose-binding domain-like"/>
    <property type="match status" value="1"/>
</dbReference>
<protein>
    <recommendedName>
        <fullName evidence="1">F5/8 type C domain-containing protein</fullName>
    </recommendedName>
</protein>
<accession>A0ABD2XIQ5</accession>
<keyword evidence="3" id="KW-1185">Reference proteome</keyword>
<evidence type="ECO:0000313" key="2">
    <source>
        <dbReference type="EMBL" id="KAL3405426.1"/>
    </source>
</evidence>
<feature type="domain" description="F5/8 type C" evidence="1">
    <location>
        <begin position="22"/>
        <end position="121"/>
    </location>
</feature>
<dbReference type="InterPro" id="IPR008979">
    <property type="entry name" value="Galactose-bd-like_sf"/>
</dbReference>
<reference evidence="2 3" key="1">
    <citation type="journal article" date="2024" name="bioRxiv">
        <title>A reference genome for Trichogramma kaykai: A tiny desert-dwelling parasitoid wasp with competing sex-ratio distorters.</title>
        <authorList>
            <person name="Culotta J."/>
            <person name="Lindsey A.R."/>
        </authorList>
    </citation>
    <scope>NUCLEOTIDE SEQUENCE [LARGE SCALE GENOMIC DNA]</scope>
    <source>
        <strain evidence="2 3">KSX58</strain>
    </source>
</reference>